<organism evidence="1 2">
    <name type="scientific">Pseudomonas nitroreducens</name>
    <dbReference type="NCBI Taxonomy" id="46680"/>
    <lineage>
        <taxon>Bacteria</taxon>
        <taxon>Pseudomonadati</taxon>
        <taxon>Pseudomonadota</taxon>
        <taxon>Gammaproteobacteria</taxon>
        <taxon>Pseudomonadales</taxon>
        <taxon>Pseudomonadaceae</taxon>
        <taxon>Pseudomonas</taxon>
    </lineage>
</organism>
<proteinExistence type="predicted"/>
<sequence>MNFNHLLAQKGFQIHSGHRRFAIALEAGHSVVAQTPEGRFMNISMSGNSMILDTVEKPLSTPPFHLVPIAVQLTRTIAGVTSPVDALAFDRVEENKLRKALDNQRQADVVSISPAVAAHLLDLLDAISLNRADDGSAGGGVDFIDSVCNAAEALPPETVAQLIGTAIPRH</sequence>
<dbReference type="AlphaFoldDB" id="A0A7W7KN20"/>
<dbReference type="Proteomes" id="UP000566995">
    <property type="component" value="Unassembled WGS sequence"/>
</dbReference>
<dbReference type="EMBL" id="JACHLI010000018">
    <property type="protein sequence ID" value="MBB4865303.1"/>
    <property type="molecule type" value="Genomic_DNA"/>
</dbReference>
<accession>A0A7W7KN20</accession>
<evidence type="ECO:0000313" key="2">
    <source>
        <dbReference type="Proteomes" id="UP000566995"/>
    </source>
</evidence>
<comment type="caution">
    <text evidence="1">The sequence shown here is derived from an EMBL/GenBank/DDBJ whole genome shotgun (WGS) entry which is preliminary data.</text>
</comment>
<name>A0A7W7KN20_PSENT</name>
<dbReference type="RefSeq" id="WP_184592636.1">
    <property type="nucleotide sequence ID" value="NZ_JACHLI010000018.1"/>
</dbReference>
<gene>
    <name evidence="1" type="ORF">HNP46_004184</name>
</gene>
<protein>
    <submittedName>
        <fullName evidence="1">Uncharacterized protein</fullName>
    </submittedName>
</protein>
<reference evidence="1 2" key="1">
    <citation type="submission" date="2020-08" db="EMBL/GenBank/DDBJ databases">
        <title>Functional genomics of gut bacteria from endangered species of beetles.</title>
        <authorList>
            <person name="Carlos-Shanley C."/>
        </authorList>
    </citation>
    <scope>NUCLEOTIDE SEQUENCE [LARGE SCALE GENOMIC DNA]</scope>
    <source>
        <strain evidence="1 2">S00179</strain>
    </source>
</reference>
<evidence type="ECO:0000313" key="1">
    <source>
        <dbReference type="EMBL" id="MBB4865303.1"/>
    </source>
</evidence>